<evidence type="ECO:0000313" key="1">
    <source>
        <dbReference type="EMBL" id="GJE90892.1"/>
    </source>
</evidence>
<dbReference type="Proteomes" id="UP000703269">
    <property type="component" value="Unassembled WGS sequence"/>
</dbReference>
<gene>
    <name evidence="1" type="ORF">PsYK624_070380</name>
</gene>
<evidence type="ECO:0000313" key="2">
    <source>
        <dbReference type="Proteomes" id="UP000703269"/>
    </source>
</evidence>
<keyword evidence="2" id="KW-1185">Reference proteome</keyword>
<sequence>MRRPRTLPLVCEICLVCRWPSHRGSRAVLFVLSTSPLPTCQRLPRLAFAARACASSAASQMQAHAPSRSLRPALPPLFRRAFTRPPRAYSPHLRAGSAWPALARMVVSWL</sequence>
<organism evidence="1 2">
    <name type="scientific">Phanerochaete sordida</name>
    <dbReference type="NCBI Taxonomy" id="48140"/>
    <lineage>
        <taxon>Eukaryota</taxon>
        <taxon>Fungi</taxon>
        <taxon>Dikarya</taxon>
        <taxon>Basidiomycota</taxon>
        <taxon>Agaricomycotina</taxon>
        <taxon>Agaricomycetes</taxon>
        <taxon>Polyporales</taxon>
        <taxon>Phanerochaetaceae</taxon>
        <taxon>Phanerochaete</taxon>
    </lineage>
</organism>
<comment type="caution">
    <text evidence="1">The sequence shown here is derived from an EMBL/GenBank/DDBJ whole genome shotgun (WGS) entry which is preliminary data.</text>
</comment>
<reference evidence="1 2" key="1">
    <citation type="submission" date="2021-08" db="EMBL/GenBank/DDBJ databases">
        <title>Draft Genome Sequence of Phanerochaete sordida strain YK-624.</title>
        <authorList>
            <person name="Mori T."/>
            <person name="Dohra H."/>
            <person name="Suzuki T."/>
            <person name="Kawagishi H."/>
            <person name="Hirai H."/>
        </authorList>
    </citation>
    <scope>NUCLEOTIDE SEQUENCE [LARGE SCALE GENOMIC DNA]</scope>
    <source>
        <strain evidence="1 2">YK-624</strain>
    </source>
</reference>
<name>A0A9P3G7W0_9APHY</name>
<protein>
    <submittedName>
        <fullName evidence="1">Uncharacterized protein</fullName>
    </submittedName>
</protein>
<proteinExistence type="predicted"/>
<dbReference type="EMBL" id="BPQB01000018">
    <property type="protein sequence ID" value="GJE90892.1"/>
    <property type="molecule type" value="Genomic_DNA"/>
</dbReference>
<accession>A0A9P3G7W0</accession>
<dbReference type="AlphaFoldDB" id="A0A9P3G7W0"/>